<feature type="compositionally biased region" description="Basic and acidic residues" evidence="1">
    <location>
        <begin position="65"/>
        <end position="75"/>
    </location>
</feature>
<sequence>MSREKTSASAAKPAKAAAKPKTASGGVKKAAAKKSSSGGAKKLSKYNIYMKTELAKVKSTNPGMNHRDAFKEAASHWKTSPENPVNAKA</sequence>
<evidence type="ECO:0000313" key="4">
    <source>
        <dbReference type="Proteomes" id="UP001151516"/>
    </source>
</evidence>
<dbReference type="InterPro" id="IPR036910">
    <property type="entry name" value="HMG_box_dom_sf"/>
</dbReference>
<name>A0A9W8GR91_9FUNG</name>
<evidence type="ECO:0000259" key="2">
    <source>
        <dbReference type="Pfam" id="PF04690"/>
    </source>
</evidence>
<dbReference type="OrthoDB" id="667577at2759"/>
<feature type="region of interest" description="Disordered" evidence="1">
    <location>
        <begin position="1"/>
        <end position="42"/>
    </location>
</feature>
<dbReference type="CDD" id="cd00084">
    <property type="entry name" value="HMG-box_SF"/>
    <property type="match status" value="1"/>
</dbReference>
<dbReference type="SUPFAM" id="SSF47095">
    <property type="entry name" value="HMG-box"/>
    <property type="match status" value="1"/>
</dbReference>
<evidence type="ECO:0000313" key="3">
    <source>
        <dbReference type="EMBL" id="KAJ2690317.1"/>
    </source>
</evidence>
<feature type="domain" description="YABBY protein C-terminal" evidence="2">
    <location>
        <begin position="44"/>
        <end position="85"/>
    </location>
</feature>
<accession>A0A9W8GR91</accession>
<dbReference type="Gene3D" id="1.10.30.10">
    <property type="entry name" value="High mobility group box domain"/>
    <property type="match status" value="1"/>
</dbReference>
<reference evidence="3" key="1">
    <citation type="submission" date="2022-07" db="EMBL/GenBank/DDBJ databases">
        <title>Phylogenomic reconstructions and comparative analyses of Kickxellomycotina fungi.</title>
        <authorList>
            <person name="Reynolds N.K."/>
            <person name="Stajich J.E."/>
            <person name="Barry K."/>
            <person name="Grigoriev I.V."/>
            <person name="Crous P."/>
            <person name="Smith M.E."/>
        </authorList>
    </citation>
    <scope>NUCLEOTIDE SEQUENCE</scope>
    <source>
        <strain evidence="3">CBS 109367</strain>
    </source>
</reference>
<comment type="caution">
    <text evidence="3">The sequence shown here is derived from an EMBL/GenBank/DDBJ whole genome shotgun (WGS) entry which is preliminary data.</text>
</comment>
<evidence type="ECO:0000256" key="1">
    <source>
        <dbReference type="SAM" id="MobiDB-lite"/>
    </source>
</evidence>
<dbReference type="Proteomes" id="UP001151516">
    <property type="component" value="Unassembled WGS sequence"/>
</dbReference>
<proteinExistence type="predicted"/>
<feature type="region of interest" description="Disordered" evidence="1">
    <location>
        <begin position="59"/>
        <end position="89"/>
    </location>
</feature>
<keyword evidence="4" id="KW-1185">Reference proteome</keyword>
<gene>
    <name evidence="3" type="ORF">IWW39_000868</name>
</gene>
<organism evidence="3 4">
    <name type="scientific">Coemansia spiralis</name>
    <dbReference type="NCBI Taxonomy" id="417178"/>
    <lineage>
        <taxon>Eukaryota</taxon>
        <taxon>Fungi</taxon>
        <taxon>Fungi incertae sedis</taxon>
        <taxon>Zoopagomycota</taxon>
        <taxon>Kickxellomycotina</taxon>
        <taxon>Kickxellomycetes</taxon>
        <taxon>Kickxellales</taxon>
        <taxon>Kickxellaceae</taxon>
        <taxon>Coemansia</taxon>
    </lineage>
</organism>
<dbReference type="InterPro" id="IPR056775">
    <property type="entry name" value="YABBY_C"/>
</dbReference>
<dbReference type="EMBL" id="JANBTX010000013">
    <property type="protein sequence ID" value="KAJ2690317.1"/>
    <property type="molecule type" value="Genomic_DNA"/>
</dbReference>
<protein>
    <recommendedName>
        <fullName evidence="2">YABBY protein C-terminal domain-containing protein</fullName>
    </recommendedName>
</protein>
<dbReference type="Pfam" id="PF04690">
    <property type="entry name" value="YABBY"/>
    <property type="match status" value="1"/>
</dbReference>
<dbReference type="AlphaFoldDB" id="A0A9W8GR91"/>
<feature type="compositionally biased region" description="Low complexity" evidence="1">
    <location>
        <begin position="7"/>
        <end position="41"/>
    </location>
</feature>